<keyword evidence="4 10" id="KW-0378">Hydrolase</keyword>
<dbReference type="RefSeq" id="WP_306036646.1">
    <property type="nucleotide sequence ID" value="NZ_CP132302.1"/>
</dbReference>
<comment type="catalytic activity">
    <reaction evidence="8 10">
        <text>5-[(5-phospho-1-deoxy-D-ribulos-1-ylimino)methylamino]-1-(5-phospho-beta-D-ribosyl)imidazole-4-carboxamide + L-glutamine = D-erythro-1-(imidazol-4-yl)glycerol 3-phosphate + 5-amino-1-(5-phospho-beta-D-ribosyl)imidazole-4-carboxamide + L-glutamate + H(+)</text>
        <dbReference type="Rhea" id="RHEA:24793"/>
        <dbReference type="ChEBI" id="CHEBI:15378"/>
        <dbReference type="ChEBI" id="CHEBI:29985"/>
        <dbReference type="ChEBI" id="CHEBI:58278"/>
        <dbReference type="ChEBI" id="CHEBI:58359"/>
        <dbReference type="ChEBI" id="CHEBI:58475"/>
        <dbReference type="ChEBI" id="CHEBI:58525"/>
        <dbReference type="EC" id="4.3.2.10"/>
    </reaction>
</comment>
<protein>
    <recommendedName>
        <fullName evidence="10">Imidazole glycerol phosphate synthase subunit HisH</fullName>
        <ecNumber evidence="10">4.3.2.10</ecNumber>
    </recommendedName>
    <alternativeName>
        <fullName evidence="10">IGP synthase glutaminase subunit</fullName>
        <ecNumber evidence="10">3.5.1.2</ecNumber>
    </alternativeName>
    <alternativeName>
        <fullName evidence="10">IGP synthase subunit HisH</fullName>
    </alternativeName>
    <alternativeName>
        <fullName evidence="10">ImGP synthase subunit HisH</fullName>
        <shortName evidence="10">IGPS subunit HisH</shortName>
    </alternativeName>
</protein>
<feature type="domain" description="Glutamine amidotransferase" evidence="12">
    <location>
        <begin position="4"/>
        <end position="201"/>
    </location>
</feature>
<evidence type="ECO:0000256" key="11">
    <source>
        <dbReference type="PIRSR" id="PIRSR000495-1"/>
    </source>
</evidence>
<dbReference type="PIRSF" id="PIRSF000495">
    <property type="entry name" value="Amidotransf_hisH"/>
    <property type="match status" value="1"/>
</dbReference>
<evidence type="ECO:0000259" key="12">
    <source>
        <dbReference type="Pfam" id="PF00117"/>
    </source>
</evidence>
<dbReference type="EC" id="4.3.2.10" evidence="10"/>
<evidence type="ECO:0000313" key="14">
    <source>
        <dbReference type="Proteomes" id="UP001234585"/>
    </source>
</evidence>
<dbReference type="Proteomes" id="UP001234585">
    <property type="component" value="Chromosome"/>
</dbReference>
<dbReference type="AlphaFoldDB" id="A0AA50CGS3"/>
<dbReference type="InterPro" id="IPR017926">
    <property type="entry name" value="GATASE"/>
</dbReference>
<accession>A0AA50CGS3</accession>
<evidence type="ECO:0000256" key="5">
    <source>
        <dbReference type="ARBA" id="ARBA00022962"/>
    </source>
</evidence>
<dbReference type="GO" id="GO:0000105">
    <property type="term" value="P:L-histidine biosynthetic process"/>
    <property type="evidence" value="ECO:0007669"/>
    <property type="project" value="UniProtKB-UniRule"/>
</dbReference>
<dbReference type="GO" id="GO:0005737">
    <property type="term" value="C:cytoplasm"/>
    <property type="evidence" value="ECO:0007669"/>
    <property type="project" value="UniProtKB-SubCell"/>
</dbReference>
<comment type="pathway">
    <text evidence="1 10">Amino-acid biosynthesis; L-histidine biosynthesis; L-histidine from 5-phospho-alpha-D-ribose 1-diphosphate: step 5/9.</text>
</comment>
<name>A0AA50CGS3_9HYPH</name>
<dbReference type="GO" id="GO:0016829">
    <property type="term" value="F:lyase activity"/>
    <property type="evidence" value="ECO:0007669"/>
    <property type="project" value="UniProtKB-KW"/>
</dbReference>
<feature type="active site" evidence="10 11">
    <location>
        <position position="188"/>
    </location>
</feature>
<dbReference type="CDD" id="cd01748">
    <property type="entry name" value="GATase1_IGP_Synthase"/>
    <property type="match status" value="1"/>
</dbReference>
<evidence type="ECO:0000256" key="8">
    <source>
        <dbReference type="ARBA" id="ARBA00047838"/>
    </source>
</evidence>
<dbReference type="EC" id="3.5.1.2" evidence="10"/>
<comment type="subcellular location">
    <subcellularLocation>
        <location evidence="10">Cytoplasm</location>
    </subcellularLocation>
</comment>
<evidence type="ECO:0000256" key="3">
    <source>
        <dbReference type="ARBA" id="ARBA00022605"/>
    </source>
</evidence>
<keyword evidence="5 10" id="KW-0315">Glutamine amidotransferase</keyword>
<proteinExistence type="inferred from homology"/>
<evidence type="ECO:0000256" key="7">
    <source>
        <dbReference type="ARBA" id="ARBA00023239"/>
    </source>
</evidence>
<keyword evidence="10" id="KW-0963">Cytoplasm</keyword>
<dbReference type="PANTHER" id="PTHR42701:SF1">
    <property type="entry name" value="IMIDAZOLE GLYCEROL PHOSPHATE SYNTHASE SUBUNIT HISH"/>
    <property type="match status" value="1"/>
</dbReference>
<dbReference type="GO" id="GO:0000107">
    <property type="term" value="F:imidazoleglycerol-phosphate synthase activity"/>
    <property type="evidence" value="ECO:0007669"/>
    <property type="project" value="UniProtKB-UniRule"/>
</dbReference>
<reference evidence="13 14" key="1">
    <citation type="submission" date="2023-08" db="EMBL/GenBank/DDBJ databases">
        <title>Pathogen: clinical or host-associated sample.</title>
        <authorList>
            <person name="Hergert J."/>
            <person name="Casey R."/>
            <person name="Wagner J."/>
            <person name="Young E.L."/>
            <person name="Oakeson K.F."/>
        </authorList>
    </citation>
    <scope>NUCLEOTIDE SEQUENCE [LARGE SCALE GENOMIC DNA]</scope>
    <source>
        <strain evidence="13 14">1760953</strain>
    </source>
</reference>
<keyword evidence="14" id="KW-1185">Reference proteome</keyword>
<feature type="active site" evidence="10 11">
    <location>
        <position position="186"/>
    </location>
</feature>
<evidence type="ECO:0000256" key="6">
    <source>
        <dbReference type="ARBA" id="ARBA00023102"/>
    </source>
</evidence>
<dbReference type="HAMAP" id="MF_00278">
    <property type="entry name" value="HisH"/>
    <property type="match status" value="1"/>
</dbReference>
<evidence type="ECO:0000256" key="4">
    <source>
        <dbReference type="ARBA" id="ARBA00022801"/>
    </source>
</evidence>
<comment type="catalytic activity">
    <reaction evidence="9 10">
        <text>L-glutamine + H2O = L-glutamate + NH4(+)</text>
        <dbReference type="Rhea" id="RHEA:15889"/>
        <dbReference type="ChEBI" id="CHEBI:15377"/>
        <dbReference type="ChEBI" id="CHEBI:28938"/>
        <dbReference type="ChEBI" id="CHEBI:29985"/>
        <dbReference type="ChEBI" id="CHEBI:58359"/>
        <dbReference type="EC" id="3.5.1.2"/>
    </reaction>
</comment>
<keyword evidence="3 10" id="KW-0028">Amino-acid biosynthesis</keyword>
<dbReference type="InterPro" id="IPR010139">
    <property type="entry name" value="Imidazole-glycPsynth_HisH"/>
</dbReference>
<gene>
    <name evidence="10 13" type="primary">hisH</name>
    <name evidence="13" type="ORF">Q9313_10675</name>
</gene>
<evidence type="ECO:0000256" key="9">
    <source>
        <dbReference type="ARBA" id="ARBA00049534"/>
    </source>
</evidence>
<evidence type="ECO:0000256" key="1">
    <source>
        <dbReference type="ARBA" id="ARBA00005091"/>
    </source>
</evidence>
<keyword evidence="6 10" id="KW-0368">Histidine biosynthesis</keyword>
<evidence type="ECO:0000256" key="10">
    <source>
        <dbReference type="HAMAP-Rule" id="MF_00278"/>
    </source>
</evidence>
<organism evidence="13 14">
    <name type="scientific">Shinella sumterensis</name>
    <dbReference type="NCBI Taxonomy" id="1967501"/>
    <lineage>
        <taxon>Bacteria</taxon>
        <taxon>Pseudomonadati</taxon>
        <taxon>Pseudomonadota</taxon>
        <taxon>Alphaproteobacteria</taxon>
        <taxon>Hyphomicrobiales</taxon>
        <taxon>Rhizobiaceae</taxon>
        <taxon>Shinella</taxon>
    </lineage>
</organism>
<feature type="active site" description="Nucleophile" evidence="10 11">
    <location>
        <position position="80"/>
    </location>
</feature>
<dbReference type="PANTHER" id="PTHR42701">
    <property type="entry name" value="IMIDAZOLE GLYCEROL PHOSPHATE SYNTHASE SUBUNIT HISH"/>
    <property type="match status" value="1"/>
</dbReference>
<comment type="function">
    <text evidence="10">IGPS catalyzes the conversion of PRFAR and glutamine to IGP, AICAR and glutamate. The HisH subunit catalyzes the hydrolysis of glutamine to glutamate and ammonia as part of the synthesis of IGP and AICAR. The resulting ammonia molecule is channeled to the active site of HisF.</text>
</comment>
<dbReference type="Gene3D" id="3.40.50.880">
    <property type="match status" value="1"/>
</dbReference>
<dbReference type="InterPro" id="IPR029062">
    <property type="entry name" value="Class_I_gatase-like"/>
</dbReference>
<dbReference type="PROSITE" id="PS51273">
    <property type="entry name" value="GATASE_TYPE_1"/>
    <property type="match status" value="1"/>
</dbReference>
<dbReference type="NCBIfam" id="TIGR01855">
    <property type="entry name" value="IMP_synth_hisH"/>
    <property type="match status" value="1"/>
</dbReference>
<sequence length="204" mass="22122">MIGIIDYGLGNVKAFLNVYRRLGIASRIVTSTQELAGAEKLILPGVGHFDHAMQRLDGSGMRDALEARVLGDRVPVLGVCVGMQMLADSSSEGTCPGLGWVPGAVLSLEQLDLGSTFPLPHMGWNDVDPSETTMLFSGLVKDARFYFLHSFYFSCASQADIAATATYGKPFTCAVRRGNVFGAQFHPEKSHHWGARLLKNFAEL</sequence>
<dbReference type="Pfam" id="PF00117">
    <property type="entry name" value="GATase"/>
    <property type="match status" value="1"/>
</dbReference>
<comment type="subunit">
    <text evidence="2 10">Heterodimer of HisH and HisF.</text>
</comment>
<evidence type="ECO:0000313" key="13">
    <source>
        <dbReference type="EMBL" id="WLR96195.1"/>
    </source>
</evidence>
<dbReference type="GO" id="GO:0004359">
    <property type="term" value="F:glutaminase activity"/>
    <property type="evidence" value="ECO:0007669"/>
    <property type="project" value="UniProtKB-EC"/>
</dbReference>
<evidence type="ECO:0000256" key="2">
    <source>
        <dbReference type="ARBA" id="ARBA00011152"/>
    </source>
</evidence>
<dbReference type="SUPFAM" id="SSF52317">
    <property type="entry name" value="Class I glutamine amidotransferase-like"/>
    <property type="match status" value="1"/>
</dbReference>
<dbReference type="EMBL" id="CP132302">
    <property type="protein sequence ID" value="WLR96195.1"/>
    <property type="molecule type" value="Genomic_DNA"/>
</dbReference>
<keyword evidence="7 10" id="KW-0456">Lyase</keyword>